<feature type="region of interest" description="Disordered" evidence="2">
    <location>
        <begin position="493"/>
        <end position="570"/>
    </location>
</feature>
<feature type="region of interest" description="Disordered" evidence="2">
    <location>
        <begin position="286"/>
        <end position="450"/>
    </location>
</feature>
<name>A0A9W6TI56_9STRA</name>
<feature type="compositionally biased region" description="Basic and acidic residues" evidence="2">
    <location>
        <begin position="304"/>
        <end position="319"/>
    </location>
</feature>
<feature type="region of interest" description="Disordered" evidence="2">
    <location>
        <begin position="221"/>
        <end position="255"/>
    </location>
</feature>
<evidence type="ECO:0000256" key="1">
    <source>
        <dbReference type="SAM" id="Coils"/>
    </source>
</evidence>
<feature type="compositionally biased region" description="Acidic residues" evidence="2">
    <location>
        <begin position="437"/>
        <end position="450"/>
    </location>
</feature>
<feature type="compositionally biased region" description="Low complexity" evidence="2">
    <location>
        <begin position="395"/>
        <end position="408"/>
    </location>
</feature>
<dbReference type="OrthoDB" id="74512at2759"/>
<gene>
    <name evidence="3" type="ORF">Plil01_000399900</name>
</gene>
<proteinExistence type="predicted"/>
<protein>
    <submittedName>
        <fullName evidence="3">Unnamed protein product</fullName>
    </submittedName>
</protein>
<comment type="caution">
    <text evidence="3">The sequence shown here is derived from an EMBL/GenBank/DDBJ whole genome shotgun (WGS) entry which is preliminary data.</text>
</comment>
<feature type="compositionally biased region" description="Basic residues" evidence="2">
    <location>
        <begin position="511"/>
        <end position="520"/>
    </location>
</feature>
<feature type="coiled-coil region" evidence="1">
    <location>
        <begin position="92"/>
        <end position="207"/>
    </location>
</feature>
<dbReference type="Proteomes" id="UP001165083">
    <property type="component" value="Unassembled WGS sequence"/>
</dbReference>
<evidence type="ECO:0000313" key="3">
    <source>
        <dbReference type="EMBL" id="GMF13534.1"/>
    </source>
</evidence>
<feature type="coiled-coil region" evidence="1">
    <location>
        <begin position="33"/>
        <end position="67"/>
    </location>
</feature>
<feature type="compositionally biased region" description="Basic and acidic residues" evidence="2">
    <location>
        <begin position="384"/>
        <end position="394"/>
    </location>
</feature>
<reference evidence="3" key="1">
    <citation type="submission" date="2023-04" db="EMBL/GenBank/DDBJ databases">
        <title>Phytophthora lilii NBRC 32176.</title>
        <authorList>
            <person name="Ichikawa N."/>
            <person name="Sato H."/>
            <person name="Tonouchi N."/>
        </authorList>
    </citation>
    <scope>NUCLEOTIDE SEQUENCE</scope>
    <source>
        <strain evidence="3">NBRC 32176</strain>
    </source>
</reference>
<evidence type="ECO:0000313" key="4">
    <source>
        <dbReference type="Proteomes" id="UP001165083"/>
    </source>
</evidence>
<keyword evidence="4" id="KW-1185">Reference proteome</keyword>
<dbReference type="EMBL" id="BSXW01000160">
    <property type="protein sequence ID" value="GMF13534.1"/>
    <property type="molecule type" value="Genomic_DNA"/>
</dbReference>
<sequence length="1248" mass="139682">MDLLAEFMPEMADVLAAQEGALTSVVATLTSHLQILAATNERQAQRMAQLESTQLAMRLAIKELQNAPAPEPVVVEVPSEPAPPDTSLMDALAALSTRMERLQQDVQQQVAEQMQQALVVLQSSQTVDDGPARALLEEKLRELDDKVNVQIDQLRNEATDTLAERTKQTEEAVRTQLEQLEKRFDYLSRVKMEVKELMRRADRQEQSIEDVRVGIVMLAKSLGSDDVDSETSEEGDEPPEEENEPATAQEDAAVQPAVRKSALHFIPVYRSEKSQQNVTADAAIPEETQTEDPQPNQPVVEAQSEPRDDSDTLHADEASASKSTNSQPLSNPPSPTNNPLRARSIASMSKYVRRSLRRLQQATEPATPVLPPANSLEQPVPETVVERPLEERDAPSSPSVAVAPPQQSEGERTTETVAEPVSATVPPNILPVAISDPNEEEKQEEVVDTEEVHEIAQNGDEQEILREELPQQYRSRMATQQKEMDDHVELFRSSSSSGNLTHPAMLTSVVRARRQRRQTSTRKELDAQSNEQSPPPTHDVHRGMSRTMSLPIRSTTPPSPNSTLSEPRPPLTKERIRELWMILLAKLVRLQRLRQLNGINAEKALFRRQQMSMGSRVKRLEENTSRLTESLEYLERHVQDNSSTINALDESIVELQPVVDRVQKIERTQKSQARTIVDVEEKLQEIDVEIQRLRTSARRNSSISSNVTSAVTNAISAQLQDVTAKLTIQTTAFEASEKLLAQVSETDIPALHDKIELSLYTLRQEAEQRTNETFVELQKIVDQLQNSQRAADGNLLLRITEFCNRIYHTLLGMSGAMLQSVELTKIEQSTKTPPRAALDVGIDLLQSIFTHFIANCKTLFPQEAESEVDFLIETAMDFQRQLDKLKGQAAIAKAAAHTLDTGSNNDGHSTNAAPTVQTSSFDDHLVFMTTTKLKELEGALITRESQREGNQTPELTLFMHDAVIQVRSVLFLLLLHAEATNSHHQVEELRSSHTLVQSKVEEHGFALGHLDSTIALVKLMNTRLDTFMELSFSYAKEEDVKKSIQELLTANNDMRDLLTTSLDATRSETLERDGLLGEEMNQLIARVSKKLDKDELLWTQEVLERQVQNVANASLDEHDLIDIHRRLRRKVDKNQLKSLLQNHRGRLEPGTSFARSMTNITTIDEVGQKSAPLIGAKCISCQGELPPTKAMIKNVVRDEVQQELAKSRAQKLPPSSLATFNASNHRSLDAFKKELLLSSLQQQKHTNK</sequence>
<organism evidence="3 4">
    <name type="scientific">Phytophthora lilii</name>
    <dbReference type="NCBI Taxonomy" id="2077276"/>
    <lineage>
        <taxon>Eukaryota</taxon>
        <taxon>Sar</taxon>
        <taxon>Stramenopiles</taxon>
        <taxon>Oomycota</taxon>
        <taxon>Peronosporomycetes</taxon>
        <taxon>Peronosporales</taxon>
        <taxon>Peronosporaceae</taxon>
        <taxon>Phytophthora</taxon>
    </lineage>
</organism>
<feature type="compositionally biased region" description="Acidic residues" evidence="2">
    <location>
        <begin position="225"/>
        <end position="244"/>
    </location>
</feature>
<feature type="coiled-coil region" evidence="1">
    <location>
        <begin position="868"/>
        <end position="895"/>
    </location>
</feature>
<keyword evidence="1" id="KW-0175">Coiled coil</keyword>
<evidence type="ECO:0000256" key="2">
    <source>
        <dbReference type="SAM" id="MobiDB-lite"/>
    </source>
</evidence>
<accession>A0A9W6TI56</accession>
<dbReference type="AlphaFoldDB" id="A0A9W6TI56"/>